<dbReference type="EMBL" id="FZNR01000021">
    <property type="protein sequence ID" value="SNS68856.1"/>
    <property type="molecule type" value="Genomic_DNA"/>
</dbReference>
<dbReference type="InterPro" id="IPR027417">
    <property type="entry name" value="P-loop_NTPase"/>
</dbReference>
<feature type="domain" description="AAA+ ATPase" evidence="1">
    <location>
        <begin position="342"/>
        <end position="483"/>
    </location>
</feature>
<accession>A0A239GHS7</accession>
<evidence type="ECO:0000259" key="1">
    <source>
        <dbReference type="SMART" id="SM00382"/>
    </source>
</evidence>
<dbReference type="Pfam" id="PF22738">
    <property type="entry name" value="NNH7"/>
    <property type="match status" value="1"/>
</dbReference>
<organism evidence="2 3">
    <name type="scientific">Actinoplanes regularis</name>
    <dbReference type="NCBI Taxonomy" id="52697"/>
    <lineage>
        <taxon>Bacteria</taxon>
        <taxon>Bacillati</taxon>
        <taxon>Actinomycetota</taxon>
        <taxon>Actinomycetes</taxon>
        <taxon>Micromonosporales</taxon>
        <taxon>Micromonosporaceae</taxon>
        <taxon>Actinoplanes</taxon>
    </lineage>
</organism>
<sequence length="1101" mass="121539">MDGMPRPLGYSDAVRLLGGQDSKVVAALEKITGGLLLLGTPAVPTLLGWFDAKAEFVRLSHELVRGFSERRSGLSRHTRTERLEAAHAVLVIAAFFDSLTRVDLPKGLDANELAAAEQLAVAARAGSDARHSVAEAGTNSLLALIMSAGQALPHPQQSPELFLTTLQTYYADLAGAFSGFLAGLAVWEALPETARREFDTELRKLPALARIRYEDDFRRLAADFPEMACWAAQREHRATRAALAGLEELLRDISTGRAPDDRRASLARAYRAELDRLIVESGDVPDGIRVPKLGEAYLPPRFRAADVPSAAKVSEESWWHDVPVRNDLPEFLIGHLTSPQATRAPLLVLGQPGSGKSVLTRVLAARLPAADFLPIRVILRDAPAADDVQDQIEHAIRQATGERVEWPALARAAGDAMPVIMLDGFDELLQAVGVSQTDYLVKVARFQRREAEQGRPVAVIVTSRTAVADRARAPEQTVALRLEPFDDERVTAWLDIWNSTNAQDFAAHGLQPLDAEIVLAHRSLAEQPLLLLMLALYDADGNALQRVGADLRAHELYERLLRSFAVREITRHRPGLPEHELHTAIENELRRLSVVAFAMFNRAALWVTENDLEQDLVALLGPARPPAGADLRTPLRTAELTLGRFFFIHRARAAAQDETRLETYEFLHATFGEFLVARLTWHILRDMAAREAASTLSFGAEPVEDDLLRALLSFEPLTLRGPIIAFLTDMIDPAHRPVLEDLLTRLFRRVNHAPPAVRYLDYRPQSPGEPPRYAAYSANLLLLVLCAVPETTAGKLFGLTDGVAGAWHRQVLLWRSQLTMDGWDSLTDALALERIWVDRRRDVRVWLDDGTFASPEIDPYWTFDIAPGSSTRGSTGFAYSNLHGDKLRRKAYLQCGLLDDVSQLALEPVVTSLSSSVNTIVAWWPEHSTSAARALLELMMNPSPDAYRLAADIATHDFPPWRDEEQDRYQALVLNQLAAGRAATPALVAEILDQFCEYEARAGLATTTMDAVVKCALNHLGHDDEADPHLATTLAYFLFPRLTGLDAVVTAEALVRLAELNLTLPEIPELSEPDAFAALLNRVSDRPRLAKRLAELAPKPE</sequence>
<dbReference type="AlphaFoldDB" id="A0A239GHS7"/>
<keyword evidence="3" id="KW-1185">Reference proteome</keyword>
<dbReference type="InterPro" id="IPR054567">
    <property type="entry name" value="NNH7"/>
</dbReference>
<evidence type="ECO:0000313" key="2">
    <source>
        <dbReference type="EMBL" id="SNS68856.1"/>
    </source>
</evidence>
<dbReference type="SMART" id="SM00382">
    <property type="entry name" value="AAA"/>
    <property type="match status" value="1"/>
</dbReference>
<dbReference type="InterPro" id="IPR003593">
    <property type="entry name" value="AAA+_ATPase"/>
</dbReference>
<evidence type="ECO:0000313" key="3">
    <source>
        <dbReference type="Proteomes" id="UP000198415"/>
    </source>
</evidence>
<proteinExistence type="predicted"/>
<name>A0A239GHS7_9ACTN</name>
<dbReference type="Gene3D" id="3.40.50.300">
    <property type="entry name" value="P-loop containing nucleotide triphosphate hydrolases"/>
    <property type="match status" value="1"/>
</dbReference>
<reference evidence="2 3" key="1">
    <citation type="submission" date="2017-06" db="EMBL/GenBank/DDBJ databases">
        <authorList>
            <person name="Kim H.J."/>
            <person name="Triplett B.A."/>
        </authorList>
    </citation>
    <scope>NUCLEOTIDE SEQUENCE [LARGE SCALE GENOMIC DNA]</scope>
    <source>
        <strain evidence="2 3">DSM 43151</strain>
    </source>
</reference>
<protein>
    <recommendedName>
        <fullName evidence="1">AAA+ ATPase domain-containing protein</fullName>
    </recommendedName>
</protein>
<dbReference type="Proteomes" id="UP000198415">
    <property type="component" value="Unassembled WGS sequence"/>
</dbReference>
<gene>
    <name evidence="2" type="ORF">SAMN06264365_12146</name>
</gene>
<dbReference type="SUPFAM" id="SSF52540">
    <property type="entry name" value="P-loop containing nucleoside triphosphate hydrolases"/>
    <property type="match status" value="1"/>
</dbReference>